<organism evidence="1 2">
    <name type="scientific">Pseudaminobacter soli</name>
    <name type="common">ex Zhang et al. 2022</name>
    <dbReference type="NCBI Taxonomy" id="2831468"/>
    <lineage>
        <taxon>Bacteria</taxon>
        <taxon>Pseudomonadati</taxon>
        <taxon>Pseudomonadota</taxon>
        <taxon>Alphaproteobacteria</taxon>
        <taxon>Hyphomicrobiales</taxon>
        <taxon>Phyllobacteriaceae</taxon>
        <taxon>Pseudaminobacter</taxon>
    </lineage>
</organism>
<dbReference type="InterPro" id="IPR007410">
    <property type="entry name" value="LpqE-like"/>
</dbReference>
<dbReference type="AlphaFoldDB" id="A0A942E7H3"/>
<accession>A0A942E7H3</accession>
<sequence>MTDRWPSILLVAMVCLFLPLATIGEASAHSYKLGSIAIGHVWAPVPPEGVDGLPVYGAILNQGADTVSLVDAESPVAGEVRFRLKVGDKETWPLSISLVPNKPLGLAEWREHIWVTGLKTSPAAGDTFELVLDFGDKGKVTTMVIVEDEAGH</sequence>
<dbReference type="SUPFAM" id="SSF110087">
    <property type="entry name" value="DR1885-like metal-binding protein"/>
    <property type="match status" value="1"/>
</dbReference>
<dbReference type="InterPro" id="IPR036182">
    <property type="entry name" value="PCuAC_sf"/>
</dbReference>
<dbReference type="Proteomes" id="UP000680348">
    <property type="component" value="Unassembled WGS sequence"/>
</dbReference>
<dbReference type="EMBL" id="JAGWCR010000017">
    <property type="protein sequence ID" value="MBS3651855.1"/>
    <property type="molecule type" value="Genomic_DNA"/>
</dbReference>
<dbReference type="Pfam" id="PF04314">
    <property type="entry name" value="PCuAC"/>
    <property type="match status" value="1"/>
</dbReference>
<keyword evidence="2" id="KW-1185">Reference proteome</keyword>
<gene>
    <name evidence="1" type="ORF">KEU06_24915</name>
</gene>
<proteinExistence type="predicted"/>
<dbReference type="Gene3D" id="2.60.40.1890">
    <property type="entry name" value="PCu(A)C copper chaperone"/>
    <property type="match status" value="1"/>
</dbReference>
<evidence type="ECO:0000313" key="2">
    <source>
        <dbReference type="Proteomes" id="UP000680348"/>
    </source>
</evidence>
<name>A0A942E7H3_9HYPH</name>
<comment type="caution">
    <text evidence="1">The sequence shown here is derived from an EMBL/GenBank/DDBJ whole genome shotgun (WGS) entry which is preliminary data.</text>
</comment>
<protein>
    <submittedName>
        <fullName evidence="1">Copper chaperone PCu(A)C</fullName>
    </submittedName>
</protein>
<reference evidence="1" key="1">
    <citation type="submission" date="2021-04" db="EMBL/GenBank/DDBJ databases">
        <title>Pseudaminobacter soli sp. nov., isolated from paddy soil contaminated by heavy metals.</title>
        <authorList>
            <person name="Zhang K."/>
        </authorList>
    </citation>
    <scope>NUCLEOTIDE SEQUENCE</scope>
    <source>
        <strain evidence="1">19-2017</strain>
    </source>
</reference>
<dbReference type="RefSeq" id="WP_188257415.1">
    <property type="nucleotide sequence ID" value="NZ_JABVCF010000017.1"/>
</dbReference>
<evidence type="ECO:0000313" key="1">
    <source>
        <dbReference type="EMBL" id="MBS3651855.1"/>
    </source>
</evidence>